<evidence type="ECO:0000256" key="2">
    <source>
        <dbReference type="ARBA" id="ARBA00022448"/>
    </source>
</evidence>
<dbReference type="InterPro" id="IPR011640">
    <property type="entry name" value="Fe2_transport_prot_B_C"/>
</dbReference>
<feature type="transmembrane region" description="Helical" evidence="17">
    <location>
        <begin position="424"/>
        <end position="448"/>
    </location>
</feature>
<gene>
    <name evidence="19" type="primary">feoB</name>
    <name evidence="19" type="ORF">K9W46_03270</name>
</gene>
<keyword evidence="15" id="KW-0460">Magnesium</keyword>
<dbReference type="InterPro" id="IPR011642">
    <property type="entry name" value="Gate_dom"/>
</dbReference>
<feature type="binding site" evidence="15">
    <location>
        <position position="58"/>
    </location>
    <ligand>
        <name>Mg(2+)</name>
        <dbReference type="ChEBI" id="CHEBI:18420"/>
        <label>2</label>
    </ligand>
</feature>
<dbReference type="Gene3D" id="3.40.50.300">
    <property type="entry name" value="P-loop containing nucleotide triphosphate hydrolases"/>
    <property type="match status" value="1"/>
</dbReference>
<feature type="transmembrane region" description="Helical" evidence="17">
    <location>
        <begin position="637"/>
        <end position="661"/>
    </location>
</feature>
<dbReference type="PANTHER" id="PTHR43185:SF1">
    <property type="entry name" value="FE(2+) TRANSPORTER FEOB"/>
    <property type="match status" value="1"/>
</dbReference>
<feature type="transmembrane region" description="Helical" evidence="17">
    <location>
        <begin position="460"/>
        <end position="484"/>
    </location>
</feature>
<feature type="binding site" evidence="14">
    <location>
        <begin position="43"/>
        <end position="50"/>
    </location>
    <ligand>
        <name>GTP</name>
        <dbReference type="ChEBI" id="CHEBI:37565"/>
        <label>1</label>
    </ligand>
</feature>
<feature type="binding site" evidence="14">
    <location>
        <begin position="149"/>
        <end position="152"/>
    </location>
    <ligand>
        <name>GTP</name>
        <dbReference type="ChEBI" id="CHEBI:37565"/>
        <label>1</label>
    </ligand>
</feature>
<feature type="domain" description="FeoB-type G" evidence="18">
    <location>
        <begin position="36"/>
        <end position="198"/>
    </location>
</feature>
<dbReference type="Proteomes" id="UP001200513">
    <property type="component" value="Chromosome"/>
</dbReference>
<dbReference type="EMBL" id="CP084167">
    <property type="protein sequence ID" value="UJG44208.1"/>
    <property type="molecule type" value="Genomic_DNA"/>
</dbReference>
<evidence type="ECO:0000256" key="3">
    <source>
        <dbReference type="ARBA" id="ARBA00022475"/>
    </source>
</evidence>
<dbReference type="InterPro" id="IPR041069">
    <property type="entry name" value="FeoB_Cyto"/>
</dbReference>
<feature type="transmembrane region" description="Helical" evidence="17">
    <location>
        <begin position="553"/>
        <end position="572"/>
    </location>
</feature>
<evidence type="ECO:0000256" key="4">
    <source>
        <dbReference type="ARBA" id="ARBA00022496"/>
    </source>
</evidence>
<keyword evidence="7 17" id="KW-1133">Transmembrane helix</keyword>
<dbReference type="InterPro" id="IPR030389">
    <property type="entry name" value="G_FEOB_dom"/>
</dbReference>
<feature type="transmembrane region" description="Helical" evidence="17">
    <location>
        <begin position="603"/>
        <end position="625"/>
    </location>
</feature>
<feature type="transmembrane region" description="Helical" evidence="17">
    <location>
        <begin position="490"/>
        <end position="514"/>
    </location>
</feature>
<dbReference type="Pfam" id="PF17910">
    <property type="entry name" value="FeoB_Cyto"/>
    <property type="match status" value="1"/>
</dbReference>
<keyword evidence="8" id="KW-0408">Iron</keyword>
<evidence type="ECO:0000313" key="19">
    <source>
        <dbReference type="EMBL" id="UJG44208.1"/>
    </source>
</evidence>
<dbReference type="Gene3D" id="1.10.287.1770">
    <property type="match status" value="1"/>
</dbReference>
<keyword evidence="2" id="KW-0813">Transport</keyword>
<dbReference type="SUPFAM" id="SSF52540">
    <property type="entry name" value="P-loop containing nucleoside triphosphate hydrolases"/>
    <property type="match status" value="1"/>
</dbReference>
<keyword evidence="10 14" id="KW-0342">GTP-binding</keyword>
<dbReference type="Pfam" id="PF07670">
    <property type="entry name" value="Gate"/>
    <property type="match status" value="2"/>
</dbReference>
<comment type="subcellular location">
    <subcellularLocation>
        <location evidence="1">Cell membrane</location>
        <topology evidence="1">Multi-pass membrane protein</topology>
    </subcellularLocation>
</comment>
<accession>A0A9Y1BS52</accession>
<keyword evidence="5 17" id="KW-0812">Transmembrane</keyword>
<dbReference type="CDD" id="cd01879">
    <property type="entry name" value="FeoB"/>
    <property type="match status" value="1"/>
</dbReference>
<feature type="transmembrane region" description="Helical" evidence="17">
    <location>
        <begin position="315"/>
        <end position="338"/>
    </location>
</feature>
<dbReference type="GO" id="GO:0005886">
    <property type="term" value="C:plasma membrane"/>
    <property type="evidence" value="ECO:0007669"/>
    <property type="project" value="UniProtKB-SubCell"/>
</dbReference>
<evidence type="ECO:0000259" key="18">
    <source>
        <dbReference type="PROSITE" id="PS51711"/>
    </source>
</evidence>
<feature type="region of interest" description="Disordered" evidence="16">
    <location>
        <begin position="1"/>
        <end position="24"/>
    </location>
</feature>
<organism evidence="19">
    <name type="scientific">Candidatus Heimdallarchaeum endolithica</name>
    <dbReference type="NCBI Taxonomy" id="2876572"/>
    <lineage>
        <taxon>Archaea</taxon>
        <taxon>Promethearchaeati</taxon>
        <taxon>Candidatus Heimdallarchaeota</taxon>
        <taxon>Candidatus Heimdallarchaeia (ex Rinke et al. 2021) (nom. nud.)</taxon>
        <taxon>Candidatus Heimdallarchaeales</taxon>
        <taxon>Candidatus Heimdallarchaeaceae</taxon>
        <taxon>Candidatus Heimdallarchaeum</taxon>
    </lineage>
</organism>
<evidence type="ECO:0000256" key="10">
    <source>
        <dbReference type="ARBA" id="ARBA00023134"/>
    </source>
</evidence>
<evidence type="ECO:0000256" key="7">
    <source>
        <dbReference type="ARBA" id="ARBA00022989"/>
    </source>
</evidence>
<protein>
    <recommendedName>
        <fullName evidence="12 13">Ferrous iron transport protein B</fullName>
    </recommendedName>
</protein>
<dbReference type="GO" id="GO:0046872">
    <property type="term" value="F:metal ion binding"/>
    <property type="evidence" value="ECO:0007669"/>
    <property type="project" value="UniProtKB-KW"/>
</dbReference>
<sequence length="698" mass="79110">MHSSDDQGRFRNIRKKKRLKKRKGKKYYSSKNHSIEHVIGFLGNPNVGKSSLFNELTGSHQHIGNWPGKTVEKKEGHFILADEYFSVIDLPGTYSLSGRSDEEIITEEFIVQERPDLVCVIADAMRLERTLYLALQAFELTDKVAIIVNMIDVAEKHNLEISRKKLASLLGVPVILVSALRDSSLIELKKFIYDAIHTDKYDFHPAKILYSSKIEAIIRKISEQIADRKVLKEYPVRWIAIKLLEGDNWTRSELSKEFDLETLLKTLEEIKEKESINPKVEIAKTKYSGLHTIVTQSVKGDLEFKETISDKIDKIVLHPIFGYPILILIYALFFFISFSISSPIIEGMSYLLNLFAEYIRSLMIQSSSPEIITSFVVDGIIAGISAFLLFLPLIIIFYTLVAIMEDSGYLARSAYLMDRFMNKFGLQGTAFLSIVMGFGCNAAGILATRIIKNPKDRIRMIVSLSFIPCAATLGVIAFITGIFFEPWKASLIMLGLYAFSIFLTLISSSILRLFMEKEEPLPLILEMPEYRKPILKNIYYLTWSRAGVFVKKAGTFIFSASIFIWILSNLPYGVSPEFTILGYLGKVFSFITYPLMGLSWEMIAPLVFGFAAKETIIVALGVIYASGDLKTVLLNLWSLPQVISFLLFQLTYAPCFATIAAVKSETNSYKWSLFSILWPLFLTTLITTIVYQILRLIV</sequence>
<dbReference type="NCBIfam" id="TIGR00437">
    <property type="entry name" value="feoB"/>
    <property type="match status" value="1"/>
</dbReference>
<evidence type="ECO:0000256" key="9">
    <source>
        <dbReference type="ARBA" id="ARBA00023065"/>
    </source>
</evidence>
<feature type="binding site" evidence="15">
    <location>
        <position position="57"/>
    </location>
    <ligand>
        <name>Mg(2+)</name>
        <dbReference type="ChEBI" id="CHEBI:18420"/>
        <label>2</label>
    </ligand>
</feature>
<evidence type="ECO:0000256" key="8">
    <source>
        <dbReference type="ARBA" id="ARBA00023004"/>
    </source>
</evidence>
<evidence type="ECO:0000256" key="5">
    <source>
        <dbReference type="ARBA" id="ARBA00022692"/>
    </source>
</evidence>
<dbReference type="InterPro" id="IPR003373">
    <property type="entry name" value="Fe2_transport_prot-B"/>
</dbReference>
<dbReference type="GO" id="GO:0005525">
    <property type="term" value="F:GTP binding"/>
    <property type="evidence" value="ECO:0007669"/>
    <property type="project" value="UniProtKB-KW"/>
</dbReference>
<keyword evidence="9" id="KW-0406">Ion transport</keyword>
<feature type="transmembrane region" description="Helical" evidence="17">
    <location>
        <begin position="375"/>
        <end position="404"/>
    </location>
</feature>
<evidence type="ECO:0000256" key="14">
    <source>
        <dbReference type="PIRSR" id="PIRSR603373-1"/>
    </source>
</evidence>
<keyword evidence="15" id="KW-0479">Metal-binding</keyword>
<evidence type="ECO:0000256" key="1">
    <source>
        <dbReference type="ARBA" id="ARBA00004651"/>
    </source>
</evidence>
<name>A0A9Y1BS52_9ARCH</name>
<feature type="transmembrane region" description="Helical" evidence="17">
    <location>
        <begin position="578"/>
        <end position="596"/>
    </location>
</feature>
<dbReference type="PANTHER" id="PTHR43185">
    <property type="entry name" value="FERROUS IRON TRANSPORT PROTEIN B"/>
    <property type="match status" value="1"/>
</dbReference>
<feature type="binding site" evidence="14">
    <location>
        <begin position="89"/>
        <end position="92"/>
    </location>
    <ligand>
        <name>GTP</name>
        <dbReference type="ChEBI" id="CHEBI:37565"/>
        <label>1</label>
    </ligand>
</feature>
<dbReference type="Pfam" id="PF02421">
    <property type="entry name" value="FeoB_N"/>
    <property type="match status" value="1"/>
</dbReference>
<reference evidence="19" key="1">
    <citation type="journal article" date="2022" name="Nat. Microbiol.">
        <title>Unique mobile elements and scalable gene flow at the prokaryote-eukaryote boundary revealed by circularized Asgard archaea genomes.</title>
        <authorList>
            <person name="Wu F."/>
            <person name="Speth D.R."/>
            <person name="Philosof A."/>
            <person name="Cremiere A."/>
            <person name="Narayanan A."/>
            <person name="Barco R.A."/>
            <person name="Connon S.A."/>
            <person name="Amend J.P."/>
            <person name="Antoshechkin I.A."/>
            <person name="Orphan V.J."/>
        </authorList>
    </citation>
    <scope>NUCLEOTIDE SEQUENCE</scope>
    <source>
        <strain evidence="19">PR6</strain>
    </source>
</reference>
<keyword evidence="4" id="KW-0410">Iron transport</keyword>
<keyword evidence="11 17" id="KW-0472">Membrane</keyword>
<proteinExistence type="predicted"/>
<evidence type="ECO:0000256" key="12">
    <source>
        <dbReference type="ARBA" id="ARBA00031200"/>
    </source>
</evidence>
<dbReference type="PROSITE" id="PS51711">
    <property type="entry name" value="G_FEOB"/>
    <property type="match status" value="1"/>
</dbReference>
<dbReference type="InterPro" id="IPR027417">
    <property type="entry name" value="P-loop_NTPase"/>
</dbReference>
<feature type="binding site" evidence="14">
    <location>
        <begin position="68"/>
        <end position="72"/>
    </location>
    <ligand>
        <name>GTP</name>
        <dbReference type="ChEBI" id="CHEBI:37565"/>
        <label>1</label>
    </ligand>
</feature>
<evidence type="ECO:0000256" key="17">
    <source>
        <dbReference type="SAM" id="Phobius"/>
    </source>
</evidence>
<feature type="compositionally biased region" description="Basic residues" evidence="16">
    <location>
        <begin position="11"/>
        <end position="24"/>
    </location>
</feature>
<evidence type="ECO:0000256" key="11">
    <source>
        <dbReference type="ARBA" id="ARBA00023136"/>
    </source>
</evidence>
<evidence type="ECO:0000256" key="6">
    <source>
        <dbReference type="ARBA" id="ARBA00022741"/>
    </source>
</evidence>
<keyword evidence="6 14" id="KW-0547">Nucleotide-binding</keyword>
<feature type="binding site" evidence="15">
    <location>
        <position position="54"/>
    </location>
    <ligand>
        <name>Mg(2+)</name>
        <dbReference type="ChEBI" id="CHEBI:18420"/>
        <label>2</label>
    </ligand>
</feature>
<dbReference type="AlphaFoldDB" id="A0A9Y1BS52"/>
<evidence type="ECO:0000256" key="16">
    <source>
        <dbReference type="SAM" id="MobiDB-lite"/>
    </source>
</evidence>
<dbReference type="GO" id="GO:0015093">
    <property type="term" value="F:ferrous iron transmembrane transporter activity"/>
    <property type="evidence" value="ECO:0007669"/>
    <property type="project" value="UniProtKB-UniRule"/>
</dbReference>
<dbReference type="InterPro" id="IPR050860">
    <property type="entry name" value="FeoB_GTPase"/>
</dbReference>
<evidence type="ECO:0000256" key="15">
    <source>
        <dbReference type="PIRSR" id="PIRSR603373-2"/>
    </source>
</evidence>
<evidence type="ECO:0000256" key="13">
    <source>
        <dbReference type="NCBIfam" id="TIGR00437"/>
    </source>
</evidence>
<keyword evidence="3" id="KW-1003">Cell membrane</keyword>
<dbReference type="Pfam" id="PF07664">
    <property type="entry name" value="FeoB_C"/>
    <property type="match status" value="1"/>
</dbReference>
<feature type="transmembrane region" description="Helical" evidence="17">
    <location>
        <begin position="673"/>
        <end position="694"/>
    </location>
</feature>